<comment type="subcellular location">
    <subcellularLocation>
        <location evidence="9">Cytoplasm</location>
    </subcellularLocation>
</comment>
<dbReference type="FunFam" id="2.120.10.90:FF:000004">
    <property type="entry name" value="DNA gyrase subunit A"/>
    <property type="match status" value="1"/>
</dbReference>
<keyword evidence="5 9" id="KW-0067">ATP-binding</keyword>
<dbReference type="GO" id="GO:0003677">
    <property type="term" value="F:DNA binding"/>
    <property type="evidence" value="ECO:0007669"/>
    <property type="project" value="UniProtKB-UniRule"/>
</dbReference>
<reference evidence="14 15" key="1">
    <citation type="journal article" date="2018" name="Nat. Biotechnol.">
        <title>A standardized bacterial taxonomy based on genome phylogeny substantially revises the tree of life.</title>
        <authorList>
            <person name="Parks D.H."/>
            <person name="Chuvochina M."/>
            <person name="Waite D.W."/>
            <person name="Rinke C."/>
            <person name="Skarshewski A."/>
            <person name="Chaumeil P.A."/>
            <person name="Hugenholtz P."/>
        </authorList>
    </citation>
    <scope>NUCLEOTIDE SEQUENCE [LARGE SCALE GENOMIC DNA]</scope>
    <source>
        <strain evidence="14">UBA9956</strain>
    </source>
</reference>
<dbReference type="GO" id="GO:0005524">
    <property type="term" value="F:ATP binding"/>
    <property type="evidence" value="ECO:0007669"/>
    <property type="project" value="UniProtKB-UniRule"/>
</dbReference>
<dbReference type="Gene3D" id="1.10.268.10">
    <property type="entry name" value="Topoisomerase, domain 3"/>
    <property type="match status" value="1"/>
</dbReference>
<feature type="region of interest" description="Disordered" evidence="12">
    <location>
        <begin position="811"/>
        <end position="842"/>
    </location>
</feature>
<sequence>MDISRNRMVDVLIEDEMKSSYVDYAMSVIIARALPDVRDGLKPVHRRILFAMKELGLYHNRPFKKCAAVVGDVLGKYHPHGDMAVYDSLVRMVQDFSLRYPMIKGQGNFGSIDGDNAAAYRYTEAKLAKIAEEMLVDIDKDTVDFMPNFDGSYDEPTVLPSRIPNLLANGASGIAVGMATNIPPHNIRELIDGVIAYIADKDITTEGLMKYIKGPDFPTGGIIQGMGGIKRAYETGKGQIITKGRVKFETKKNDREQIVITEIPYQVNKSNLIEKIADLVNQKVIEDISDIRDESDRDGMRIVIVLKKNAERSVVLNQLYKHTTLKSSFSIMLICLVNNQPKLLTLKAIIENYVKHREEVIKRRTQFELKKAEERAHIIEGLKIAVSNIDEIVKIIKTADDTVDASLKLQKRFSLSEIQAGAILDMKLSRLTGLEREKLEAEYLELIKLIERLKFILSSEKNILNVVKEELQQVRKEYGDERRTEIVASEDEEFEVEDLIADENVIVTITHQGYIKRQAILAYRKQGRGGKGIIGLTTKDDDFAENLFVASTHQYILFFTTKGKVYWLKVFQIPEGGRVSKGRAIVNLLELEKGEEIRGSVPVRDFDDKHFVFIITKDGIAKKTDLTAFSNPRKGGIIAITINEEDNVADVALTDGTNDIIIVSKGGMAIRFSENEVRAMGRGAAGVKAINLDKGDEVISMVVVKRESSLFISTENGYGKRSDMNEYRRSHRGGKGVITIKTHERNGDVVDAIEVLEKDELLFIAQSGQMMRIAVNDVRVIGRNTGGVRLMNLAENDKLIDVAIVADENINSAPENGESAESEIIPEETEEIEEENKEGDEQ</sequence>
<dbReference type="SUPFAM" id="SSF56719">
    <property type="entry name" value="Type II DNA topoisomerase"/>
    <property type="match status" value="1"/>
</dbReference>
<dbReference type="FunFam" id="1.10.268.10:FF:000001">
    <property type="entry name" value="DNA gyrase subunit A"/>
    <property type="match status" value="1"/>
</dbReference>
<evidence type="ECO:0000256" key="6">
    <source>
        <dbReference type="ARBA" id="ARBA00023029"/>
    </source>
</evidence>
<dbReference type="InterPro" id="IPR006691">
    <property type="entry name" value="GyrA/parC_rep"/>
</dbReference>
<dbReference type="GO" id="GO:0034335">
    <property type="term" value="F:DNA negative supercoiling activity"/>
    <property type="evidence" value="ECO:0007669"/>
    <property type="project" value="UniProtKB-ARBA"/>
</dbReference>
<feature type="coiled-coil region" evidence="11">
    <location>
        <begin position="457"/>
        <end position="484"/>
    </location>
</feature>
<evidence type="ECO:0000259" key="13">
    <source>
        <dbReference type="PROSITE" id="PS52040"/>
    </source>
</evidence>
<dbReference type="EMBL" id="DMZY01000183">
    <property type="protein sequence ID" value="HAV92756.1"/>
    <property type="molecule type" value="Genomic_DNA"/>
</dbReference>
<evidence type="ECO:0000256" key="3">
    <source>
        <dbReference type="ARBA" id="ARBA00022490"/>
    </source>
</evidence>
<keyword evidence="3 9" id="KW-0963">Cytoplasm</keyword>
<dbReference type="Gene3D" id="3.30.1360.40">
    <property type="match status" value="1"/>
</dbReference>
<dbReference type="InterPro" id="IPR013760">
    <property type="entry name" value="Topo_IIA-like_dom_sf"/>
</dbReference>
<dbReference type="GO" id="GO:0006265">
    <property type="term" value="P:DNA topological change"/>
    <property type="evidence" value="ECO:0007669"/>
    <property type="project" value="UniProtKB-UniRule"/>
</dbReference>
<accession>A0A350HB40</accession>
<evidence type="ECO:0000256" key="7">
    <source>
        <dbReference type="ARBA" id="ARBA00023125"/>
    </source>
</evidence>
<dbReference type="NCBIfam" id="TIGR01063">
    <property type="entry name" value="gyrA"/>
    <property type="match status" value="1"/>
</dbReference>
<keyword evidence="11" id="KW-0175">Coiled coil</keyword>
<feature type="compositionally biased region" description="Acidic residues" evidence="12">
    <location>
        <begin position="818"/>
        <end position="842"/>
    </location>
</feature>
<evidence type="ECO:0000256" key="4">
    <source>
        <dbReference type="ARBA" id="ARBA00022741"/>
    </source>
</evidence>
<dbReference type="Pfam" id="PF03989">
    <property type="entry name" value="DNA_gyraseA_C"/>
    <property type="match status" value="6"/>
</dbReference>
<dbReference type="FunFam" id="3.90.199.10:FF:000001">
    <property type="entry name" value="DNA gyrase subunit A"/>
    <property type="match status" value="1"/>
</dbReference>
<dbReference type="PANTHER" id="PTHR43493">
    <property type="entry name" value="DNA GYRASE/TOPOISOMERASE SUBUNIT A"/>
    <property type="match status" value="1"/>
</dbReference>
<feature type="active site" description="O-(5'-phospho-DNA)-tyrosine intermediate" evidence="9 10">
    <location>
        <position position="122"/>
    </location>
</feature>
<dbReference type="PROSITE" id="PS52040">
    <property type="entry name" value="TOPO_IIA"/>
    <property type="match status" value="1"/>
</dbReference>
<dbReference type="SUPFAM" id="SSF101904">
    <property type="entry name" value="GyrA/ParC C-terminal domain-like"/>
    <property type="match status" value="1"/>
</dbReference>
<dbReference type="InterPro" id="IPR035516">
    <property type="entry name" value="Gyrase/topoIV_suA_C"/>
</dbReference>
<feature type="domain" description="Topo IIA-type catalytic" evidence="13">
    <location>
        <begin position="34"/>
        <end position="499"/>
    </location>
</feature>
<dbReference type="InterPro" id="IPR013757">
    <property type="entry name" value="Topo_IIA_A_a_sf"/>
</dbReference>
<dbReference type="GO" id="GO:0005694">
    <property type="term" value="C:chromosome"/>
    <property type="evidence" value="ECO:0007669"/>
    <property type="project" value="InterPro"/>
</dbReference>
<dbReference type="Gene3D" id="2.120.10.90">
    <property type="entry name" value="DNA gyrase/topoisomerase IV, subunit A, C-terminal"/>
    <property type="match status" value="1"/>
</dbReference>
<dbReference type="GO" id="GO:0009330">
    <property type="term" value="C:DNA topoisomerase type II (double strand cut, ATP-hydrolyzing) complex"/>
    <property type="evidence" value="ECO:0007669"/>
    <property type="project" value="TreeGrafter"/>
</dbReference>
<dbReference type="Proteomes" id="UP000264062">
    <property type="component" value="Unassembled WGS sequence"/>
</dbReference>
<evidence type="ECO:0000256" key="11">
    <source>
        <dbReference type="SAM" id="Coils"/>
    </source>
</evidence>
<dbReference type="GO" id="GO:0006261">
    <property type="term" value="P:DNA-templated DNA replication"/>
    <property type="evidence" value="ECO:0007669"/>
    <property type="project" value="UniProtKB-UniRule"/>
</dbReference>
<dbReference type="InterPro" id="IPR005743">
    <property type="entry name" value="GyrA"/>
</dbReference>
<protein>
    <recommendedName>
        <fullName evidence="9">DNA gyrase subunit A</fullName>
        <ecNumber evidence="9">5.6.2.2</ecNumber>
    </recommendedName>
</protein>
<evidence type="ECO:0000256" key="2">
    <source>
        <dbReference type="ARBA" id="ARBA00008263"/>
    </source>
</evidence>
<dbReference type="PANTHER" id="PTHR43493:SF5">
    <property type="entry name" value="DNA GYRASE SUBUNIT A, CHLOROPLASTIC_MITOCHONDRIAL"/>
    <property type="match status" value="1"/>
</dbReference>
<evidence type="ECO:0000256" key="5">
    <source>
        <dbReference type="ARBA" id="ARBA00022840"/>
    </source>
</evidence>
<gene>
    <name evidence="9" type="primary">gyrA</name>
    <name evidence="14" type="ORF">DCW38_06205</name>
</gene>
<comment type="catalytic activity">
    <reaction evidence="1 9 10">
        <text>ATP-dependent breakage, passage and rejoining of double-stranded DNA.</text>
        <dbReference type="EC" id="5.6.2.2"/>
    </reaction>
</comment>
<evidence type="ECO:0000256" key="9">
    <source>
        <dbReference type="HAMAP-Rule" id="MF_01897"/>
    </source>
</evidence>
<keyword evidence="8 9" id="KW-0413">Isomerase</keyword>
<evidence type="ECO:0000256" key="12">
    <source>
        <dbReference type="SAM" id="MobiDB-lite"/>
    </source>
</evidence>
<dbReference type="GO" id="GO:0005737">
    <property type="term" value="C:cytoplasm"/>
    <property type="evidence" value="ECO:0007669"/>
    <property type="project" value="UniProtKB-SubCell"/>
</dbReference>
<keyword evidence="4 9" id="KW-0547">Nucleotide-binding</keyword>
<evidence type="ECO:0000256" key="8">
    <source>
        <dbReference type="ARBA" id="ARBA00023235"/>
    </source>
</evidence>
<dbReference type="HAMAP" id="MF_01897">
    <property type="entry name" value="GyrA"/>
    <property type="match status" value="1"/>
</dbReference>
<dbReference type="CDD" id="cd00187">
    <property type="entry name" value="TOP4c"/>
    <property type="match status" value="1"/>
</dbReference>
<dbReference type="EC" id="5.6.2.2" evidence="9"/>
<evidence type="ECO:0000313" key="14">
    <source>
        <dbReference type="EMBL" id="HAV92756.1"/>
    </source>
</evidence>
<evidence type="ECO:0000256" key="1">
    <source>
        <dbReference type="ARBA" id="ARBA00000185"/>
    </source>
</evidence>
<organism evidence="14 15">
    <name type="scientific">candidate division WOR-3 bacterium</name>
    <dbReference type="NCBI Taxonomy" id="2052148"/>
    <lineage>
        <taxon>Bacteria</taxon>
        <taxon>Bacteria division WOR-3</taxon>
    </lineage>
</organism>
<proteinExistence type="inferred from homology"/>
<name>A0A350HB40_UNCW3</name>
<dbReference type="InterPro" id="IPR002205">
    <property type="entry name" value="Topo_IIA_dom_A"/>
</dbReference>
<comment type="subunit">
    <text evidence="9">Heterotetramer, composed of two GyrA and two GyrB chains. In the heterotetramer, GyrA contains the active site tyrosine that forms a transient covalent intermediate with DNA, while GyrB binds cofactors and catalyzes ATP hydrolysis.</text>
</comment>
<dbReference type="NCBIfam" id="NF004043">
    <property type="entry name" value="PRK05560.1"/>
    <property type="match status" value="1"/>
</dbReference>
<comment type="function">
    <text evidence="9">A type II topoisomerase that negatively supercoils closed circular double-stranded (ds) DNA in an ATP-dependent manner to modulate DNA topology and maintain chromosomes in an underwound state. Negative supercoiling favors strand separation, and DNA replication, transcription, recombination and repair, all of which involve strand separation. Also able to catalyze the interconversion of other topological isomers of dsDNA rings, including catenanes and knotted rings. Type II topoisomerases break and join 2 DNA strands simultaneously in an ATP-dependent manner.</text>
</comment>
<dbReference type="Gene3D" id="3.90.199.10">
    <property type="entry name" value="Topoisomerase II, domain 5"/>
    <property type="match status" value="1"/>
</dbReference>
<dbReference type="Pfam" id="PF00521">
    <property type="entry name" value="DNA_topoisoIV"/>
    <property type="match status" value="1"/>
</dbReference>
<dbReference type="InterPro" id="IPR013758">
    <property type="entry name" value="Topo_IIA_A/C_ab"/>
</dbReference>
<dbReference type="FunFam" id="3.30.1360.40:FF:000002">
    <property type="entry name" value="DNA gyrase subunit A"/>
    <property type="match status" value="1"/>
</dbReference>
<evidence type="ECO:0000313" key="15">
    <source>
        <dbReference type="Proteomes" id="UP000264062"/>
    </source>
</evidence>
<dbReference type="SMART" id="SM00434">
    <property type="entry name" value="TOP4c"/>
    <property type="match status" value="1"/>
</dbReference>
<dbReference type="InterPro" id="IPR050220">
    <property type="entry name" value="Type_II_DNA_Topoisomerases"/>
</dbReference>
<comment type="caution">
    <text evidence="14">The sequence shown here is derived from an EMBL/GenBank/DDBJ whole genome shotgun (WGS) entry which is preliminary data.</text>
</comment>
<keyword evidence="7 9" id="KW-0238">DNA-binding</keyword>
<evidence type="ECO:0000256" key="10">
    <source>
        <dbReference type="PROSITE-ProRule" id="PRU01384"/>
    </source>
</evidence>
<comment type="similarity">
    <text evidence="2 9">Belongs to the type II topoisomerase GyrA/ParC subunit family.</text>
</comment>
<feature type="short sequence motif" description="GyrA-box" evidence="9">
    <location>
        <begin position="526"/>
        <end position="532"/>
    </location>
</feature>
<comment type="miscellaneous">
    <text evidence="9">Few gyrases are as efficient as E.coli at forming negative supercoils. Not all organisms have 2 type II topoisomerases; in organisms with a single type II topoisomerase this enzyme also has to decatenate newly replicated chromosomes.</text>
</comment>
<dbReference type="AlphaFoldDB" id="A0A350HB40"/>
<keyword evidence="6 9" id="KW-0799">Topoisomerase</keyword>
<dbReference type="NCBIfam" id="NF004044">
    <property type="entry name" value="PRK05561.1"/>
    <property type="match status" value="1"/>
</dbReference>